<reference evidence="3 4" key="1">
    <citation type="submission" date="2019-07" db="EMBL/GenBank/DDBJ databases">
        <title>Genomics analysis of Aphanomyces spp. identifies a new class of oomycete effector associated with host adaptation.</title>
        <authorList>
            <person name="Gaulin E."/>
        </authorList>
    </citation>
    <scope>NUCLEOTIDE SEQUENCE [LARGE SCALE GENOMIC DNA]</scope>
    <source>
        <strain evidence="3 4">ATCC 201684</strain>
    </source>
</reference>
<protein>
    <submittedName>
        <fullName evidence="3">Uncharacterized protein</fullName>
    </submittedName>
</protein>
<dbReference type="EMBL" id="VJMJ01000101">
    <property type="protein sequence ID" value="KAF0735086.1"/>
    <property type="molecule type" value="Genomic_DNA"/>
</dbReference>
<dbReference type="AlphaFoldDB" id="A0A6G0X553"/>
<feature type="region of interest" description="Disordered" evidence="2">
    <location>
        <begin position="1"/>
        <end position="28"/>
    </location>
</feature>
<proteinExistence type="predicted"/>
<dbReference type="VEuPathDB" id="FungiDB:AeMF1_015921"/>
<keyword evidence="4" id="KW-1185">Reference proteome</keyword>
<sequence>MRSPNRSEADRREYFREKQREHRRKERTEFEVLQRELNELQQRAQELQPTTRSTPPVSSDLTLSWQLIAATFRDESKRALDDKKSLELEAQDYHEQIASLQRIAESYESLPTAVSWSKVFRRTILPSEPRARRLAKEWLTLHMYRNTDAILGHLPTVDPAVTTFANFDVEFADPCVNVMEHSQELLAFPMRSVIDVLRYRLDSLLLLDPTQVKVENGGNTLYYRCPRQHDGSWNVLQAFFHEADRCIMVFRRVQQDEAEPGVNARQKHAMRWVDIRRMGPSQTTVRTFSVSAIEFGVDEKVCLDAVADGYGFQLHPHESEEAKLNALYEHLIFIAQSDARIFYEQLAFQLDQSMHVDTTL</sequence>
<accession>A0A6G0X553</accession>
<evidence type="ECO:0000256" key="2">
    <source>
        <dbReference type="SAM" id="MobiDB-lite"/>
    </source>
</evidence>
<feature type="coiled-coil region" evidence="1">
    <location>
        <begin position="76"/>
        <end position="110"/>
    </location>
</feature>
<comment type="caution">
    <text evidence="3">The sequence shown here is derived from an EMBL/GenBank/DDBJ whole genome shotgun (WGS) entry which is preliminary data.</text>
</comment>
<organism evidence="3 4">
    <name type="scientific">Aphanomyces euteiches</name>
    <dbReference type="NCBI Taxonomy" id="100861"/>
    <lineage>
        <taxon>Eukaryota</taxon>
        <taxon>Sar</taxon>
        <taxon>Stramenopiles</taxon>
        <taxon>Oomycota</taxon>
        <taxon>Saprolegniomycetes</taxon>
        <taxon>Saprolegniales</taxon>
        <taxon>Verrucalvaceae</taxon>
        <taxon>Aphanomyces</taxon>
    </lineage>
</organism>
<name>A0A6G0X553_9STRA</name>
<evidence type="ECO:0000256" key="1">
    <source>
        <dbReference type="SAM" id="Coils"/>
    </source>
</evidence>
<evidence type="ECO:0000313" key="4">
    <source>
        <dbReference type="Proteomes" id="UP000481153"/>
    </source>
</evidence>
<gene>
    <name evidence="3" type="ORF">Ae201684_008299</name>
</gene>
<evidence type="ECO:0000313" key="3">
    <source>
        <dbReference type="EMBL" id="KAF0735086.1"/>
    </source>
</evidence>
<keyword evidence="1" id="KW-0175">Coiled coil</keyword>
<dbReference type="Proteomes" id="UP000481153">
    <property type="component" value="Unassembled WGS sequence"/>
</dbReference>